<dbReference type="RefSeq" id="WP_093849095.1">
    <property type="nucleotide sequence ID" value="NZ_FOSG01000005.1"/>
</dbReference>
<gene>
    <name evidence="3" type="ORF">SAMN05192584_105207</name>
</gene>
<evidence type="ECO:0000256" key="2">
    <source>
        <dbReference type="SAM" id="Phobius"/>
    </source>
</evidence>
<feature type="transmembrane region" description="Helical" evidence="2">
    <location>
        <begin position="66"/>
        <end position="85"/>
    </location>
</feature>
<evidence type="ECO:0000256" key="1">
    <source>
        <dbReference type="SAM" id="MobiDB-lite"/>
    </source>
</evidence>
<feature type="region of interest" description="Disordered" evidence="1">
    <location>
        <begin position="322"/>
        <end position="360"/>
    </location>
</feature>
<keyword evidence="2" id="KW-0472">Membrane</keyword>
<sequence>MAGPGDPPPRGFSGGGDDEYRSTVFDESFVRAARLQEFSARERLADCEHPVRPLPPRPLRGKPWRGLVLAVLIVFAFGAVVYAGVRVQQQQPVDRPGPRVMSSTVVPLSPDGESRVPGGRPARLIERSPAAEFYTGAAGVTLPPVRSTAHFADTQVLAALAVAKEYVVESSLNPEVLSGATTRPVRILIDPDQHAQFDRSIERPAADGHHAATGWLVRFAPGHTEFAGEGVRVRGTMEIRETEADALEIVTDHVFVYAVRPAGADGARPDGEAASLFTVRRELRLRFDREDLRDQHLTVERSEVRAGPMSCAARAHDALRPLTAGQSAGGDHPAGTDPYVRGGGDGPVCGTLDPSSLPRP</sequence>
<dbReference type="AlphaFoldDB" id="A0A1I3YWA5"/>
<protein>
    <submittedName>
        <fullName evidence="3">Uncharacterized protein</fullName>
    </submittedName>
</protein>
<proteinExistence type="predicted"/>
<keyword evidence="2" id="KW-1133">Transmembrane helix</keyword>
<dbReference type="OrthoDB" id="3848547at2"/>
<dbReference type="EMBL" id="FOSG01000005">
    <property type="protein sequence ID" value="SFK35486.1"/>
    <property type="molecule type" value="Genomic_DNA"/>
</dbReference>
<evidence type="ECO:0000313" key="3">
    <source>
        <dbReference type="EMBL" id="SFK35486.1"/>
    </source>
</evidence>
<feature type="compositionally biased region" description="Pro residues" evidence="1">
    <location>
        <begin position="1"/>
        <end position="10"/>
    </location>
</feature>
<evidence type="ECO:0000313" key="4">
    <source>
        <dbReference type="Proteomes" id="UP000198928"/>
    </source>
</evidence>
<reference evidence="4" key="1">
    <citation type="submission" date="2016-10" db="EMBL/GenBank/DDBJ databases">
        <authorList>
            <person name="Varghese N."/>
            <person name="Submissions S."/>
        </authorList>
    </citation>
    <scope>NUCLEOTIDE SEQUENCE [LARGE SCALE GENOMIC DNA]</scope>
    <source>
        <strain evidence="4">PL19</strain>
    </source>
</reference>
<feature type="region of interest" description="Disordered" evidence="1">
    <location>
        <begin position="93"/>
        <end position="121"/>
    </location>
</feature>
<dbReference type="Proteomes" id="UP000198928">
    <property type="component" value="Unassembled WGS sequence"/>
</dbReference>
<organism evidence="3 4">
    <name type="scientific">Streptomyces pini</name>
    <dbReference type="NCBI Taxonomy" id="1520580"/>
    <lineage>
        <taxon>Bacteria</taxon>
        <taxon>Bacillati</taxon>
        <taxon>Actinomycetota</taxon>
        <taxon>Actinomycetes</taxon>
        <taxon>Kitasatosporales</taxon>
        <taxon>Streptomycetaceae</taxon>
        <taxon>Streptomyces</taxon>
    </lineage>
</organism>
<feature type="region of interest" description="Disordered" evidence="1">
    <location>
        <begin position="1"/>
        <end position="20"/>
    </location>
</feature>
<keyword evidence="4" id="KW-1185">Reference proteome</keyword>
<name>A0A1I3YWA5_9ACTN</name>
<keyword evidence="2" id="KW-0812">Transmembrane</keyword>
<accession>A0A1I3YWA5</accession>